<dbReference type="Gene3D" id="3.30.40.10">
    <property type="entry name" value="Zinc/RING finger domain, C3HC4 (zinc finger)"/>
    <property type="match status" value="1"/>
</dbReference>
<dbReference type="UniPathway" id="UPA00143"/>
<sequence length="191" mass="21322">MARRDANKRDGAVVARQVVSIVEAARQQPLGFGPCIDPRAGSWPAAEAVAFADLGLRCVEYRRQDRPDLRTVILPTLMQLKQRTLLYEQTEERPQPQQPVPGGGVPPMFLCPITQDVMDEPVVAADGYTYERLAIQEWVARSRTSPLTNMPLAHAQLVDNLTLRSAIKEWREQAAQQQRRPQRDAGAGAGW</sequence>
<dbReference type="SUPFAM" id="SSF57850">
    <property type="entry name" value="RING/U-box"/>
    <property type="match status" value="1"/>
</dbReference>
<dbReference type="GO" id="GO:0016567">
    <property type="term" value="P:protein ubiquitination"/>
    <property type="evidence" value="ECO:0007669"/>
    <property type="project" value="UniProtKB-UniPathway"/>
</dbReference>
<feature type="domain" description="U-box" evidence="3">
    <location>
        <begin position="104"/>
        <end position="177"/>
    </location>
</feature>
<dbReference type="PANTHER" id="PTHR45647">
    <property type="entry name" value="OS02G0152300 PROTEIN"/>
    <property type="match status" value="1"/>
</dbReference>
<dbReference type="SMART" id="SM00504">
    <property type="entry name" value="Ubox"/>
    <property type="match status" value="1"/>
</dbReference>
<evidence type="ECO:0000259" key="3">
    <source>
        <dbReference type="PROSITE" id="PS51698"/>
    </source>
</evidence>
<dbReference type="OrthoDB" id="10064100at2759"/>
<accession>A0A2J8AJP0</accession>
<dbReference type="EMBL" id="PGGS01000004">
    <property type="protein sequence ID" value="PNH12734.1"/>
    <property type="molecule type" value="Genomic_DNA"/>
</dbReference>
<protein>
    <submittedName>
        <fullName evidence="4">U-box domain-containing protein 52</fullName>
    </submittedName>
</protein>
<evidence type="ECO:0000313" key="4">
    <source>
        <dbReference type="EMBL" id="PNH12734.1"/>
    </source>
</evidence>
<dbReference type="Proteomes" id="UP000236333">
    <property type="component" value="Unassembled WGS sequence"/>
</dbReference>
<keyword evidence="5" id="KW-1185">Reference proteome</keyword>
<dbReference type="Pfam" id="PF04564">
    <property type="entry name" value="U-box"/>
    <property type="match status" value="1"/>
</dbReference>
<dbReference type="InterPro" id="IPR003613">
    <property type="entry name" value="Ubox_domain"/>
</dbReference>
<dbReference type="InterPro" id="IPR051348">
    <property type="entry name" value="U-box_ubiquitin_ligases"/>
</dbReference>
<feature type="region of interest" description="Disordered" evidence="2">
    <location>
        <begin position="172"/>
        <end position="191"/>
    </location>
</feature>
<evidence type="ECO:0000256" key="2">
    <source>
        <dbReference type="SAM" id="MobiDB-lite"/>
    </source>
</evidence>
<dbReference type="GO" id="GO:0004842">
    <property type="term" value="F:ubiquitin-protein transferase activity"/>
    <property type="evidence" value="ECO:0007669"/>
    <property type="project" value="InterPro"/>
</dbReference>
<comment type="caution">
    <text evidence="4">The sequence shown here is derived from an EMBL/GenBank/DDBJ whole genome shotgun (WGS) entry which is preliminary data.</text>
</comment>
<name>A0A2J8AJP0_9CHLO</name>
<reference evidence="4 5" key="1">
    <citation type="journal article" date="2017" name="Mol. Biol. Evol.">
        <title>The 4-celled Tetrabaena socialis nuclear genome reveals the essential components for genetic control of cell number at the origin of multicellularity in the volvocine lineage.</title>
        <authorList>
            <person name="Featherston J."/>
            <person name="Arakaki Y."/>
            <person name="Hanschen E.R."/>
            <person name="Ferris P.J."/>
            <person name="Michod R.E."/>
            <person name="Olson B.J.S.C."/>
            <person name="Nozaki H."/>
            <person name="Durand P.M."/>
        </authorList>
    </citation>
    <scope>NUCLEOTIDE SEQUENCE [LARGE SCALE GENOMIC DNA]</scope>
    <source>
        <strain evidence="4 5">NIES-571</strain>
    </source>
</reference>
<dbReference type="AlphaFoldDB" id="A0A2J8AJP0"/>
<evidence type="ECO:0000256" key="1">
    <source>
        <dbReference type="ARBA" id="ARBA00022786"/>
    </source>
</evidence>
<evidence type="ECO:0000313" key="5">
    <source>
        <dbReference type="Proteomes" id="UP000236333"/>
    </source>
</evidence>
<dbReference type="InterPro" id="IPR013083">
    <property type="entry name" value="Znf_RING/FYVE/PHD"/>
</dbReference>
<organism evidence="4 5">
    <name type="scientific">Tetrabaena socialis</name>
    <dbReference type="NCBI Taxonomy" id="47790"/>
    <lineage>
        <taxon>Eukaryota</taxon>
        <taxon>Viridiplantae</taxon>
        <taxon>Chlorophyta</taxon>
        <taxon>core chlorophytes</taxon>
        <taxon>Chlorophyceae</taxon>
        <taxon>CS clade</taxon>
        <taxon>Chlamydomonadales</taxon>
        <taxon>Tetrabaenaceae</taxon>
        <taxon>Tetrabaena</taxon>
    </lineage>
</organism>
<keyword evidence="1" id="KW-0833">Ubl conjugation pathway</keyword>
<proteinExistence type="predicted"/>
<dbReference type="PROSITE" id="PS51698">
    <property type="entry name" value="U_BOX"/>
    <property type="match status" value="1"/>
</dbReference>
<gene>
    <name evidence="4" type="ORF">TSOC_000310</name>
</gene>
<dbReference type="CDD" id="cd16655">
    <property type="entry name" value="RING-Ubox_WDSUB1-like"/>
    <property type="match status" value="1"/>
</dbReference>
<dbReference type="PANTHER" id="PTHR45647:SF139">
    <property type="entry name" value="OS02G0152300 PROTEIN"/>
    <property type="match status" value="1"/>
</dbReference>